<sequence length="1492" mass="145800">MNTIYRIVWNAATGKWVVASELAKGRKKKSTRTFIAQAITSIVLASGAASAMAQQTCMLPDGTNGTTNDQGICAADFAIGGGTATGTDVSAATAVGHQSTANGAGAVAVGDTANSQGTGAVAIGGNTNALADYSIAIGGASTQGNAAMASGLRSISMGVLSQASGDYSMAQGSNATASGTYSIALGGASTAGNGAQATGENSVAMGVASKASTTNSMALGPYSTASGSTSTALGYNTKATGANSVALGAGSVSERSGTVSVGSDVAGSSFTRQIVNVGAGTQANDAVNVSQLAPVVAGLGGGASINSTTGAVTGPTYNVQGHAQTTVGDALSALDGNLTTAQSSITNLQNNTSAASRYFKANGLNDGTDDASAAGTGSIAIGPSALAQGADGNVAIGNQAVTGAAATDAVAFGSGAHASAASTTAIGAGALAQGNNSTAVGQGAVANLSGTVALGQGAIASLANSAALGQNAQTYGTNSVALGTNSVADRANTVSVGSSTAQRQIEYLAAGTQVTDAVNVSQLNGVASSLGGGTGVAADGSITSPTYTVQNGTQKTVGDALDALDGGLTTAQGDITHLQGQMADAVTYDDNTHGSVTLGGTSATSPVTLHNVAPGEVSSTSTDAVNGSQLNATNQQVAQNTSNIGSINTSVTNLNGRVTTNENDITNLQTGQADAVMYDDSTHGSVTLGGTSATAPIALHNVAEGELSSTSTDAVNGSQLYATNQQVGQNTTDITNLQNNFDNGTIGLVQQDPATGNVTVAAGKTGTLVDFTGTEGARQLTGVAAGNVSATSTDAVNGSQLYATNQEVEQNAGDISNLDGRVTTNEGNITHLQGQMADAVMYDDNTHGSVTLGGASATAPVALHNVAAGELSATSRDAVNGSQLYATNQQVSQNTTDITNLQNNFDDGTTGLVQQAATGANLTVGKNTDGAAVDFADKDGNTRTLSNVSAGTADTDAVNVSQLKSTGLVDANGNTIAAVTYDQNTDGTSNYGSVTLGASNASGPVALHNVAAGTEDTDAVNMSQLNATNAQVANNTTNITNLDGRVTTNETNISNLQQQIGAGSVGLVQQDATSRNITVAADTDGTTVDFADKDGKTRTLSNVSAGTADTDAVNVSQLKSTGLIDANGNTMAAVTYDQNADGTPNYNSATMGGGKSDGPVTIHNVAAGTEDTDAVNVSQLKSAGLVDNNGNTMDAVVYDPGSNRGQVTLGGVGAAAPVVLTNVADGVNQYDAVNFGQLSGVQSDLQSQINNMGGQVTNIDGRVTNIEGANSTPVSGSSGSISDDGSNLAVGSGSNASGGGSSAVGNNSTATGSNSTAVGNNASVTASNGTAVGQGATVQSGATNSVALGAGSVATTANTVSVGSAGNERTISNVAAGVNATDAANVGQVQAAQNWAQSYTDQKVGQLNSRITSVGQHADAGTAAAIAMTNIPQAYQPNQSSLGAGVGAFRGQAAVAVGMSTITPNGRWVLKGSITGNSQGDIGVGMGASMVW</sequence>
<feature type="domain" description="Trimeric autotransporter adhesin YadA-like head" evidence="14">
    <location>
        <begin position="92"/>
        <end position="111"/>
    </location>
</feature>
<keyword evidence="6 12" id="KW-0812">Transmembrane</keyword>
<dbReference type="Pfam" id="PF03895">
    <property type="entry name" value="YadA_anchor"/>
    <property type="match status" value="1"/>
</dbReference>
<protein>
    <submittedName>
        <fullName evidence="17">YadA-like family protein</fullName>
    </submittedName>
</protein>
<dbReference type="CDD" id="cd12820">
    <property type="entry name" value="LbR_YadA-like"/>
    <property type="match status" value="2"/>
</dbReference>
<dbReference type="Gene3D" id="2.60.40.4050">
    <property type="match status" value="3"/>
</dbReference>
<feature type="compositionally biased region" description="Low complexity" evidence="11">
    <location>
        <begin position="1275"/>
        <end position="1295"/>
    </location>
</feature>
<feature type="domain" description="Trimeric autotransporter adhesin YadA-like head" evidence="14">
    <location>
        <begin position="464"/>
        <end position="486"/>
    </location>
</feature>
<keyword evidence="5" id="KW-1134">Transmembrane beta strand</keyword>
<evidence type="ECO:0000256" key="9">
    <source>
        <dbReference type="ARBA" id="ARBA00023136"/>
    </source>
</evidence>
<evidence type="ECO:0000256" key="11">
    <source>
        <dbReference type="SAM" id="MobiDB-lite"/>
    </source>
</evidence>
<dbReference type="Gene3D" id="6.10.250.2120">
    <property type="match status" value="2"/>
</dbReference>
<feature type="domain" description="Trimeric autotransporter adhesin YadA-like head" evidence="14">
    <location>
        <begin position="404"/>
        <end position="430"/>
    </location>
</feature>
<dbReference type="Proteomes" id="UP000663181">
    <property type="component" value="Chromosome"/>
</dbReference>
<feature type="domain" description="Trimeric autotransporter adhesin YadA-like stalk" evidence="15">
    <location>
        <begin position="1371"/>
        <end position="1406"/>
    </location>
</feature>
<feature type="transmembrane region" description="Helical" evidence="12">
    <location>
        <begin position="34"/>
        <end position="53"/>
    </location>
</feature>
<evidence type="ECO:0000256" key="7">
    <source>
        <dbReference type="ARBA" id="ARBA00022729"/>
    </source>
</evidence>
<name>A0ABX7GNW6_9GAMM</name>
<evidence type="ECO:0000259" key="13">
    <source>
        <dbReference type="Pfam" id="PF03895"/>
    </source>
</evidence>
<evidence type="ECO:0000256" key="8">
    <source>
        <dbReference type="ARBA" id="ARBA00022927"/>
    </source>
</evidence>
<dbReference type="RefSeq" id="WP_188800773.1">
    <property type="nucleotide sequence ID" value="NZ_BMIZ01000003.1"/>
</dbReference>
<dbReference type="InterPro" id="IPR005594">
    <property type="entry name" value="YadA_C"/>
</dbReference>
<dbReference type="Gene3D" id="3.30.1300.30">
    <property type="entry name" value="GSPII I/J protein-like"/>
    <property type="match status" value="1"/>
</dbReference>
<keyword evidence="9 12" id="KW-0472">Membrane</keyword>
<feature type="domain" description="Trimeric autotransporter adhesin YadA-like stalk" evidence="15">
    <location>
        <begin position="1008"/>
        <end position="1043"/>
    </location>
</feature>
<keyword evidence="8" id="KW-0653">Protein transport</keyword>
<feature type="domain" description="Trimeric autotransporter adhesin YadA-like head" evidence="14">
    <location>
        <begin position="116"/>
        <end position="139"/>
    </location>
</feature>
<evidence type="ECO:0000256" key="2">
    <source>
        <dbReference type="ARBA" id="ARBA00004442"/>
    </source>
</evidence>
<feature type="domain" description="Trimeric autotransporter adhesin YadA-like stalk" evidence="15">
    <location>
        <begin position="779"/>
        <end position="818"/>
    </location>
</feature>
<evidence type="ECO:0000256" key="4">
    <source>
        <dbReference type="ARBA" id="ARBA00022448"/>
    </source>
</evidence>
<feature type="domain" description="Trimeric autotransporter adhesin YadA-like stalk" evidence="15">
    <location>
        <begin position="1100"/>
        <end position="1122"/>
    </location>
</feature>
<keyword evidence="4" id="KW-0813">Transport</keyword>
<feature type="domain" description="Trimeric autotransporter adhesin YadA-like head" evidence="14">
    <location>
        <begin position="432"/>
        <end position="458"/>
    </location>
</feature>
<dbReference type="EMBL" id="CP064030">
    <property type="protein sequence ID" value="QRN52120.1"/>
    <property type="molecule type" value="Genomic_DNA"/>
</dbReference>
<feature type="region of interest" description="Disordered" evidence="11">
    <location>
        <begin position="1265"/>
        <end position="1314"/>
    </location>
</feature>
<dbReference type="SUPFAM" id="SSF101967">
    <property type="entry name" value="Adhesin YadA, collagen-binding domain"/>
    <property type="match status" value="9"/>
</dbReference>
<feature type="domain" description="ESPR" evidence="16">
    <location>
        <begin position="1"/>
        <end position="48"/>
    </location>
</feature>
<evidence type="ECO:0000259" key="15">
    <source>
        <dbReference type="Pfam" id="PF05662"/>
    </source>
</evidence>
<dbReference type="InterPro" id="IPR011049">
    <property type="entry name" value="Serralysin-like_metalloprot_C"/>
</dbReference>
<feature type="domain" description="Trimeric autotransporter adhesin YadA-like head" evidence="14">
    <location>
        <begin position="163"/>
        <end position="187"/>
    </location>
</feature>
<accession>A0ABX7GNW6</accession>
<evidence type="ECO:0000256" key="6">
    <source>
        <dbReference type="ARBA" id="ARBA00022692"/>
    </source>
</evidence>
<dbReference type="InterPro" id="IPR008635">
    <property type="entry name" value="Coiled_stalk_dom"/>
</dbReference>
<feature type="domain" description="Trimeric autotransporter adhesin YadA-like stalk" evidence="15">
    <location>
        <begin position="864"/>
        <end position="906"/>
    </location>
</feature>
<evidence type="ECO:0000256" key="12">
    <source>
        <dbReference type="SAM" id="Phobius"/>
    </source>
</evidence>
<evidence type="ECO:0000313" key="17">
    <source>
        <dbReference type="EMBL" id="QRN52120.1"/>
    </source>
</evidence>
<proteinExistence type="inferred from homology"/>
<evidence type="ECO:0000256" key="5">
    <source>
        <dbReference type="ARBA" id="ARBA00022452"/>
    </source>
</evidence>
<evidence type="ECO:0000313" key="18">
    <source>
        <dbReference type="Proteomes" id="UP000663181"/>
    </source>
</evidence>
<keyword evidence="18" id="KW-1185">Reference proteome</keyword>
<reference evidence="17 18" key="1">
    <citation type="submission" date="2020-10" db="EMBL/GenBank/DDBJ databases">
        <title>Phylogeny of dyella-like bacteria.</title>
        <authorList>
            <person name="Fu J."/>
        </authorList>
    </citation>
    <scope>NUCLEOTIDE SEQUENCE [LARGE SCALE GENOMIC DNA]</scope>
    <source>
        <strain evidence="17 18">DHOB09</strain>
    </source>
</reference>
<dbReference type="InterPro" id="IPR024973">
    <property type="entry name" value="ESPR"/>
</dbReference>
<feature type="domain" description="Trimeric autotransporter adhesin YadA-like head" evidence="14">
    <location>
        <begin position="1310"/>
        <end position="1336"/>
    </location>
</feature>
<keyword evidence="10" id="KW-0998">Cell outer membrane</keyword>
<dbReference type="Pfam" id="PF13018">
    <property type="entry name" value="ESPR"/>
    <property type="match status" value="1"/>
</dbReference>
<dbReference type="InterPro" id="IPR008640">
    <property type="entry name" value="Adhesin_Head_dom"/>
</dbReference>
<evidence type="ECO:0000256" key="10">
    <source>
        <dbReference type="ARBA" id="ARBA00023237"/>
    </source>
</evidence>
<comment type="subcellular location">
    <subcellularLocation>
        <location evidence="2">Cell outer membrane</location>
    </subcellularLocation>
    <subcellularLocation>
        <location evidence="1">Cell surface</location>
    </subcellularLocation>
</comment>
<evidence type="ECO:0000259" key="16">
    <source>
        <dbReference type="Pfam" id="PF13018"/>
    </source>
</evidence>
<feature type="domain" description="Trimeric autotransporter adhesin YadA-like stalk" evidence="15">
    <location>
        <begin position="700"/>
        <end position="740"/>
    </location>
</feature>
<feature type="domain" description="Trimeric autotransporter adhesin YadA-like stalk" evidence="15">
    <location>
        <begin position="1220"/>
        <end position="1259"/>
    </location>
</feature>
<organism evidence="17 18">
    <name type="scientific">Dyella caseinilytica</name>
    <dbReference type="NCBI Taxonomy" id="1849581"/>
    <lineage>
        <taxon>Bacteria</taxon>
        <taxon>Pseudomonadati</taxon>
        <taxon>Pseudomonadota</taxon>
        <taxon>Gammaproteobacteria</taxon>
        <taxon>Lysobacterales</taxon>
        <taxon>Rhodanobacteraceae</taxon>
        <taxon>Dyella</taxon>
    </lineage>
</organism>
<feature type="domain" description="Trimeric autotransporter adhesin YadA-like stalk" evidence="15">
    <location>
        <begin position="945"/>
        <end position="975"/>
    </location>
</feature>
<feature type="domain" description="Trimeric autotransporter adhesin YadA-like stalk" evidence="15">
    <location>
        <begin position="1162"/>
        <end position="1186"/>
    </location>
</feature>
<feature type="domain" description="Trimeric autotransporter adhesin YadA-like stalk" evidence="15">
    <location>
        <begin position="508"/>
        <end position="542"/>
    </location>
</feature>
<dbReference type="InterPro" id="IPR045584">
    <property type="entry name" value="Pilin-like"/>
</dbReference>
<feature type="domain" description="Trimeric autotransporter adhesin YadA-like head" evidence="14">
    <location>
        <begin position="225"/>
        <end position="251"/>
    </location>
</feature>
<evidence type="ECO:0000256" key="1">
    <source>
        <dbReference type="ARBA" id="ARBA00004241"/>
    </source>
</evidence>
<feature type="domain" description="Trimeric autotransporter adhesin YadA-like stalk" evidence="15">
    <location>
        <begin position="610"/>
        <end position="651"/>
    </location>
</feature>
<keyword evidence="7" id="KW-0732">Signal</keyword>
<evidence type="ECO:0000259" key="14">
    <source>
        <dbReference type="Pfam" id="PF05658"/>
    </source>
</evidence>
<keyword evidence="12" id="KW-1133">Transmembrane helix</keyword>
<gene>
    <name evidence="17" type="ORF">ISN74_11480</name>
</gene>
<comment type="similarity">
    <text evidence="3">Belongs to the autotransporter-2 (AT-2) (TC 1.B.40) family.</text>
</comment>
<feature type="domain" description="Trimeric autotransporter adhesin YadA-like C-terminal membrane anchor" evidence="13">
    <location>
        <begin position="1432"/>
        <end position="1492"/>
    </location>
</feature>
<dbReference type="Pfam" id="PF05662">
    <property type="entry name" value="YadA_stalk"/>
    <property type="match status" value="12"/>
</dbReference>
<dbReference type="Gene3D" id="2.150.10.10">
    <property type="entry name" value="Serralysin-like metalloprotease, C-terminal"/>
    <property type="match status" value="5"/>
</dbReference>
<feature type="domain" description="Trimeric autotransporter adhesin YadA-like stalk" evidence="15">
    <location>
        <begin position="273"/>
        <end position="306"/>
    </location>
</feature>
<dbReference type="Gene3D" id="1.20.5.170">
    <property type="match status" value="7"/>
</dbReference>
<feature type="domain" description="Trimeric autotransporter adhesin YadA-like head" evidence="14">
    <location>
        <begin position="197"/>
        <end position="223"/>
    </location>
</feature>
<evidence type="ECO:0000256" key="3">
    <source>
        <dbReference type="ARBA" id="ARBA00005848"/>
    </source>
</evidence>
<dbReference type="Pfam" id="PF05658">
    <property type="entry name" value="YadA_head"/>
    <property type="match status" value="9"/>
</dbReference>
<dbReference type="Gene3D" id="6.10.250.2040">
    <property type="match status" value="2"/>
</dbReference>
<dbReference type="SUPFAM" id="SSF54523">
    <property type="entry name" value="Pili subunits"/>
    <property type="match status" value="1"/>
</dbReference>